<reference evidence="2" key="1">
    <citation type="journal article" date="2019" name="Int. J. Syst. Evol. Microbiol.">
        <title>The Global Catalogue of Microorganisms (GCM) 10K type strain sequencing project: providing services to taxonomists for standard genome sequencing and annotation.</title>
        <authorList>
            <consortium name="The Broad Institute Genomics Platform"/>
            <consortium name="The Broad Institute Genome Sequencing Center for Infectious Disease"/>
            <person name="Wu L."/>
            <person name="Ma J."/>
        </authorList>
    </citation>
    <scope>NUCLEOTIDE SEQUENCE [LARGE SCALE GENOMIC DNA]</scope>
    <source>
        <strain evidence="2">JCM 3146</strain>
    </source>
</reference>
<evidence type="ECO:0000313" key="2">
    <source>
        <dbReference type="Proteomes" id="UP001501822"/>
    </source>
</evidence>
<dbReference type="EMBL" id="BAAABM010000016">
    <property type="protein sequence ID" value="GAA0334404.1"/>
    <property type="molecule type" value="Genomic_DNA"/>
</dbReference>
<keyword evidence="2" id="KW-1185">Reference proteome</keyword>
<accession>A0ABP3G389</accession>
<dbReference type="Proteomes" id="UP001501822">
    <property type="component" value="Unassembled WGS sequence"/>
</dbReference>
<dbReference type="Pfam" id="PF06906">
    <property type="entry name" value="DUF1272"/>
    <property type="match status" value="1"/>
</dbReference>
<proteinExistence type="predicted"/>
<protein>
    <recommendedName>
        <fullName evidence="3">DUF1272 domain-containing protein</fullName>
    </recommendedName>
</protein>
<sequence>MALEMRGVCERCDAPLDQNGLAYICSYESSFCGACTRWLSHVCPDCGGELARRPTRV</sequence>
<dbReference type="RefSeq" id="WP_252802749.1">
    <property type="nucleotide sequence ID" value="NZ_BAAABM010000016.1"/>
</dbReference>
<gene>
    <name evidence="1" type="ORF">GCM10010151_25150</name>
</gene>
<evidence type="ECO:0000313" key="1">
    <source>
        <dbReference type="EMBL" id="GAA0334404.1"/>
    </source>
</evidence>
<dbReference type="InterPro" id="IPR010696">
    <property type="entry name" value="DUF1272"/>
</dbReference>
<organism evidence="1 2">
    <name type="scientific">Actinoallomurus spadix</name>
    <dbReference type="NCBI Taxonomy" id="79912"/>
    <lineage>
        <taxon>Bacteria</taxon>
        <taxon>Bacillati</taxon>
        <taxon>Actinomycetota</taxon>
        <taxon>Actinomycetes</taxon>
        <taxon>Streptosporangiales</taxon>
        <taxon>Thermomonosporaceae</taxon>
        <taxon>Actinoallomurus</taxon>
    </lineage>
</organism>
<evidence type="ECO:0008006" key="3">
    <source>
        <dbReference type="Google" id="ProtNLM"/>
    </source>
</evidence>
<comment type="caution">
    <text evidence="1">The sequence shown here is derived from an EMBL/GenBank/DDBJ whole genome shotgun (WGS) entry which is preliminary data.</text>
</comment>
<name>A0ABP3G389_9ACTN</name>